<evidence type="ECO:0000256" key="2">
    <source>
        <dbReference type="ARBA" id="ARBA00012925"/>
    </source>
</evidence>
<evidence type="ECO:0000259" key="8">
    <source>
        <dbReference type="PROSITE" id="PS51144"/>
    </source>
</evidence>
<evidence type="ECO:0000256" key="6">
    <source>
        <dbReference type="ARBA" id="ARBA00048348"/>
    </source>
</evidence>
<dbReference type="InterPro" id="IPR041891">
    <property type="entry name" value="Alpha_CA_prokaryot-like"/>
</dbReference>
<evidence type="ECO:0000313" key="9">
    <source>
        <dbReference type="EMBL" id="SFL82276.1"/>
    </source>
</evidence>
<evidence type="ECO:0000313" key="10">
    <source>
        <dbReference type="Proteomes" id="UP000183287"/>
    </source>
</evidence>
<sequence>MKRKLLNNLFAAVIISCATSAFSETPHWDHGEQATWWSLQDTSQTPPLSFPFAECGVGQHQSPVDLASAKIDQTQVNPMEILYSIDTPDFFNTGHAVQVNTSTHYTGKLKIGEESFPLTQFHFHEPSEHVVGATTFPAELHYVHVKSDGRLAVLAVAINVGEENATFQTILDNTPPDSGGKKQNSGLQIDPAALLPKLEQPIKYYTLAGSLTTPPCSEGVQWYILPQVITISDAQLTQLKSFYTNNNRLPQNINGRSILTAQ</sequence>
<keyword evidence="7" id="KW-0732">Signal</keyword>
<dbReference type="InterPro" id="IPR023561">
    <property type="entry name" value="Carbonic_anhydrase_a-class"/>
</dbReference>
<dbReference type="GO" id="GO:0008270">
    <property type="term" value="F:zinc ion binding"/>
    <property type="evidence" value="ECO:0007669"/>
    <property type="project" value="InterPro"/>
</dbReference>
<keyword evidence="5" id="KW-0456">Lyase</keyword>
<evidence type="ECO:0000256" key="4">
    <source>
        <dbReference type="ARBA" id="ARBA00022833"/>
    </source>
</evidence>
<feature type="chain" id="PRO_5010260540" description="carbonic anhydrase" evidence="7">
    <location>
        <begin position="24"/>
        <end position="262"/>
    </location>
</feature>
<dbReference type="InterPro" id="IPR036398">
    <property type="entry name" value="CA_dom_sf"/>
</dbReference>
<dbReference type="SMART" id="SM01057">
    <property type="entry name" value="Carb_anhydrase"/>
    <property type="match status" value="1"/>
</dbReference>
<keyword evidence="10" id="KW-1185">Reference proteome</keyword>
<dbReference type="Gene3D" id="3.10.200.10">
    <property type="entry name" value="Alpha carbonic anhydrase"/>
    <property type="match status" value="1"/>
</dbReference>
<gene>
    <name evidence="9" type="ORF">SAMN05421863_100515</name>
</gene>
<accession>A0A1I4KUG3</accession>
<dbReference type="RefSeq" id="WP_074903635.1">
    <property type="nucleotide sequence ID" value="NZ_FOUB01000005.1"/>
</dbReference>
<keyword evidence="4" id="KW-0862">Zinc</keyword>
<dbReference type="CDD" id="cd03124">
    <property type="entry name" value="alpha_CA_prokaryotic_like"/>
    <property type="match status" value="1"/>
</dbReference>
<dbReference type="Pfam" id="PF00194">
    <property type="entry name" value="Carb_anhydrase"/>
    <property type="match status" value="1"/>
</dbReference>
<name>A0A1I4KUG3_9PROT</name>
<dbReference type="Proteomes" id="UP000183287">
    <property type="component" value="Unassembled WGS sequence"/>
</dbReference>
<dbReference type="InterPro" id="IPR001148">
    <property type="entry name" value="CA_dom"/>
</dbReference>
<proteinExistence type="inferred from homology"/>
<evidence type="ECO:0000256" key="1">
    <source>
        <dbReference type="ARBA" id="ARBA00010718"/>
    </source>
</evidence>
<dbReference type="EC" id="4.2.1.1" evidence="2"/>
<dbReference type="SUPFAM" id="SSF51069">
    <property type="entry name" value="Carbonic anhydrase"/>
    <property type="match status" value="1"/>
</dbReference>
<evidence type="ECO:0000256" key="7">
    <source>
        <dbReference type="SAM" id="SignalP"/>
    </source>
</evidence>
<feature type="signal peptide" evidence="7">
    <location>
        <begin position="1"/>
        <end position="23"/>
    </location>
</feature>
<dbReference type="GO" id="GO:0004089">
    <property type="term" value="F:carbonate dehydratase activity"/>
    <property type="evidence" value="ECO:0007669"/>
    <property type="project" value="UniProtKB-EC"/>
</dbReference>
<dbReference type="PANTHER" id="PTHR18952">
    <property type="entry name" value="CARBONIC ANHYDRASE"/>
    <property type="match status" value="1"/>
</dbReference>
<organism evidence="9 10">
    <name type="scientific">Nitrosomonas communis</name>
    <dbReference type="NCBI Taxonomy" id="44574"/>
    <lineage>
        <taxon>Bacteria</taxon>
        <taxon>Pseudomonadati</taxon>
        <taxon>Pseudomonadota</taxon>
        <taxon>Betaproteobacteria</taxon>
        <taxon>Nitrosomonadales</taxon>
        <taxon>Nitrosomonadaceae</taxon>
        <taxon>Nitrosomonas</taxon>
    </lineage>
</organism>
<dbReference type="PROSITE" id="PS51257">
    <property type="entry name" value="PROKAR_LIPOPROTEIN"/>
    <property type="match status" value="1"/>
</dbReference>
<protein>
    <recommendedName>
        <fullName evidence="2">carbonic anhydrase</fullName>
        <ecNumber evidence="2">4.2.1.1</ecNumber>
    </recommendedName>
</protein>
<dbReference type="AlphaFoldDB" id="A0A1I4KUG3"/>
<reference evidence="10" key="1">
    <citation type="submission" date="2016-10" db="EMBL/GenBank/DDBJ databases">
        <authorList>
            <person name="Varghese N."/>
            <person name="Submissions S."/>
        </authorList>
    </citation>
    <scope>NUCLEOTIDE SEQUENCE [LARGE SCALE GENOMIC DNA]</scope>
    <source>
        <strain evidence="10">Nm44</strain>
    </source>
</reference>
<dbReference type="PANTHER" id="PTHR18952:SF265">
    <property type="entry name" value="CARBONIC ANHYDRASE"/>
    <property type="match status" value="1"/>
</dbReference>
<dbReference type="EMBL" id="FOUB01000005">
    <property type="protein sequence ID" value="SFL82276.1"/>
    <property type="molecule type" value="Genomic_DNA"/>
</dbReference>
<feature type="domain" description="Alpha-carbonic anhydrase" evidence="8">
    <location>
        <begin position="26"/>
        <end position="262"/>
    </location>
</feature>
<evidence type="ECO:0000256" key="5">
    <source>
        <dbReference type="ARBA" id="ARBA00023239"/>
    </source>
</evidence>
<evidence type="ECO:0000256" key="3">
    <source>
        <dbReference type="ARBA" id="ARBA00022723"/>
    </source>
</evidence>
<comment type="similarity">
    <text evidence="1">Belongs to the alpha-carbonic anhydrase family.</text>
</comment>
<keyword evidence="3" id="KW-0479">Metal-binding</keyword>
<dbReference type="OrthoDB" id="5327615at2"/>
<dbReference type="PROSITE" id="PS51144">
    <property type="entry name" value="ALPHA_CA_2"/>
    <property type="match status" value="1"/>
</dbReference>
<comment type="catalytic activity">
    <reaction evidence="6">
        <text>hydrogencarbonate + H(+) = CO2 + H2O</text>
        <dbReference type="Rhea" id="RHEA:10748"/>
        <dbReference type="ChEBI" id="CHEBI:15377"/>
        <dbReference type="ChEBI" id="CHEBI:15378"/>
        <dbReference type="ChEBI" id="CHEBI:16526"/>
        <dbReference type="ChEBI" id="CHEBI:17544"/>
        <dbReference type="EC" id="4.2.1.1"/>
    </reaction>
</comment>
<dbReference type="STRING" id="44574.AAW31_08135"/>